<feature type="transmembrane region" description="Helical" evidence="2">
    <location>
        <begin position="102"/>
        <end position="123"/>
    </location>
</feature>
<evidence type="ECO:0000256" key="1">
    <source>
        <dbReference type="ARBA" id="ARBA00023284"/>
    </source>
</evidence>
<dbReference type="InterPro" id="IPR001640">
    <property type="entry name" value="Lgt"/>
</dbReference>
<evidence type="ECO:0000259" key="3">
    <source>
        <dbReference type="PROSITE" id="PS51352"/>
    </source>
</evidence>
<protein>
    <submittedName>
        <fullName evidence="4">TlpA family protein disulfide reductase</fullName>
    </submittedName>
</protein>
<dbReference type="PANTHER" id="PTHR42852:SF13">
    <property type="entry name" value="PROTEIN DIPZ"/>
    <property type="match status" value="1"/>
</dbReference>
<evidence type="ECO:0000313" key="4">
    <source>
        <dbReference type="EMBL" id="QPT41357.1"/>
    </source>
</evidence>
<name>A0A7T3BT17_9BURK</name>
<evidence type="ECO:0000256" key="2">
    <source>
        <dbReference type="SAM" id="Phobius"/>
    </source>
</evidence>
<dbReference type="InterPro" id="IPR050553">
    <property type="entry name" value="Thioredoxin_ResA/DsbE_sf"/>
</dbReference>
<dbReference type="SUPFAM" id="SSF52833">
    <property type="entry name" value="Thioredoxin-like"/>
    <property type="match status" value="1"/>
</dbReference>
<sequence length="261" mass="29815">MIIGPFLLPPPVFSFLVGLIVLMILGGLLKKLIHPRFDSWTGLLTIAAFIAARLGFVFRHWESYRHNPLRILYIWQGGFDVSWAIIAAVLTVFFLNTWRHRAIAVGVLVITSAAIVLTMHMTVKAGAQDLPDIQLKALTNDFVNLSTHSDELVVINLWATWCGPCRREMPALERAMTDYPDIKFYFINQGESERLVLEFLSDEKLSLADEILMDPYFQISEYYQTLGTPVTLFFNNNRLKALHVGEISTELLTDRLKQFRL</sequence>
<gene>
    <name evidence="4" type="ORF">I6G29_05890</name>
</gene>
<keyword evidence="1" id="KW-0676">Redox-active center</keyword>
<dbReference type="InterPro" id="IPR013766">
    <property type="entry name" value="Thioredoxin_domain"/>
</dbReference>
<keyword evidence="2" id="KW-1133">Transmembrane helix</keyword>
<dbReference type="CDD" id="cd02966">
    <property type="entry name" value="TlpA_like_family"/>
    <property type="match status" value="1"/>
</dbReference>
<feature type="transmembrane region" description="Helical" evidence="2">
    <location>
        <begin position="73"/>
        <end position="95"/>
    </location>
</feature>
<dbReference type="InterPro" id="IPR017937">
    <property type="entry name" value="Thioredoxin_CS"/>
</dbReference>
<reference evidence="4 5" key="1">
    <citation type="submission" date="2020-12" db="EMBL/GenBank/DDBJ databases">
        <title>FDA dAtabase for Regulatory Grade micrObial Sequences (FDA-ARGOS): Supporting development and validation of Infectious Disease Dx tests.</title>
        <authorList>
            <person name="Sproer C."/>
            <person name="Gronow S."/>
            <person name="Severitt S."/>
            <person name="Schroder I."/>
            <person name="Tallon L."/>
            <person name="Sadzewicz L."/>
            <person name="Zhao X."/>
            <person name="Boylan J."/>
            <person name="Ott S."/>
            <person name="Bowen H."/>
            <person name="Vavikolanu K."/>
            <person name="Mehta A."/>
            <person name="Aluvathingal J."/>
            <person name="Nadendla S."/>
            <person name="Lowell S."/>
            <person name="Myers T."/>
            <person name="Yan Y."/>
            <person name="Sichtig H."/>
        </authorList>
    </citation>
    <scope>NUCLEOTIDE SEQUENCE [LARGE SCALE GENOMIC DNA]</scope>
    <source>
        <strain evidence="4 5">FDAARGOS_872</strain>
    </source>
</reference>
<dbReference type="PROSITE" id="PS51352">
    <property type="entry name" value="THIOREDOXIN_2"/>
    <property type="match status" value="1"/>
</dbReference>
<feature type="domain" description="Thioredoxin" evidence="3">
    <location>
        <begin position="124"/>
        <end position="261"/>
    </location>
</feature>
<dbReference type="Pfam" id="PF01790">
    <property type="entry name" value="LGT"/>
    <property type="match status" value="1"/>
</dbReference>
<evidence type="ECO:0000313" key="5">
    <source>
        <dbReference type="Proteomes" id="UP000594903"/>
    </source>
</evidence>
<keyword evidence="2" id="KW-0812">Transmembrane</keyword>
<dbReference type="Proteomes" id="UP000594903">
    <property type="component" value="Chromosome"/>
</dbReference>
<dbReference type="InterPro" id="IPR000866">
    <property type="entry name" value="AhpC/TSA"/>
</dbReference>
<organism evidence="4 5">
    <name type="scientific">Oligella ureolytica</name>
    <dbReference type="NCBI Taxonomy" id="90244"/>
    <lineage>
        <taxon>Bacteria</taxon>
        <taxon>Pseudomonadati</taxon>
        <taxon>Pseudomonadota</taxon>
        <taxon>Betaproteobacteria</taxon>
        <taxon>Burkholderiales</taxon>
        <taxon>Alcaligenaceae</taxon>
        <taxon>Oligella</taxon>
    </lineage>
</organism>
<feature type="transmembrane region" description="Helical" evidence="2">
    <location>
        <begin position="41"/>
        <end position="61"/>
    </location>
</feature>
<dbReference type="Pfam" id="PF00578">
    <property type="entry name" value="AhpC-TSA"/>
    <property type="match status" value="1"/>
</dbReference>
<dbReference type="InterPro" id="IPR036249">
    <property type="entry name" value="Thioredoxin-like_sf"/>
</dbReference>
<accession>A0A7T3BT17</accession>
<dbReference type="Gene3D" id="3.40.30.10">
    <property type="entry name" value="Glutaredoxin"/>
    <property type="match status" value="1"/>
</dbReference>
<feature type="transmembrane region" description="Helical" evidence="2">
    <location>
        <begin position="12"/>
        <end position="29"/>
    </location>
</feature>
<keyword evidence="2" id="KW-0472">Membrane</keyword>
<keyword evidence="5" id="KW-1185">Reference proteome</keyword>
<dbReference type="PANTHER" id="PTHR42852">
    <property type="entry name" value="THIOL:DISULFIDE INTERCHANGE PROTEIN DSBE"/>
    <property type="match status" value="1"/>
</dbReference>
<dbReference type="EMBL" id="CP065725">
    <property type="protein sequence ID" value="QPT41357.1"/>
    <property type="molecule type" value="Genomic_DNA"/>
</dbReference>
<dbReference type="PROSITE" id="PS00194">
    <property type="entry name" value="THIOREDOXIN_1"/>
    <property type="match status" value="1"/>
</dbReference>
<proteinExistence type="predicted"/>